<comment type="caution">
    <text evidence="2">The sequence shown here is derived from an EMBL/GenBank/DDBJ whole genome shotgun (WGS) entry which is preliminary data.</text>
</comment>
<evidence type="ECO:0008006" key="4">
    <source>
        <dbReference type="Google" id="ProtNLM"/>
    </source>
</evidence>
<reference evidence="2 3" key="1">
    <citation type="submission" date="2018-07" db="EMBL/GenBank/DDBJ databases">
        <title>Genomic Encyclopedia of Type Strains, Phase IV (KMG-IV): sequencing the most valuable type-strain genomes for metagenomic binning, comparative biology and taxonomic classification.</title>
        <authorList>
            <person name="Goeker M."/>
        </authorList>
    </citation>
    <scope>NUCLEOTIDE SEQUENCE [LARGE SCALE GENOMIC DNA]</scope>
    <source>
        <strain evidence="2 3">DSM 14364</strain>
    </source>
</reference>
<organism evidence="2 3">
    <name type="scientific">Microvirga subterranea</name>
    <dbReference type="NCBI Taxonomy" id="186651"/>
    <lineage>
        <taxon>Bacteria</taxon>
        <taxon>Pseudomonadati</taxon>
        <taxon>Pseudomonadota</taxon>
        <taxon>Alphaproteobacteria</taxon>
        <taxon>Hyphomicrobiales</taxon>
        <taxon>Methylobacteriaceae</taxon>
        <taxon>Microvirga</taxon>
    </lineage>
</organism>
<proteinExistence type="predicted"/>
<sequence length="151" mass="16546">MPRDPRSEDEKARADLARNSELGMAVPESPVEREPAVTPETFGEGRPSETPESYYRRPTGTLADADDTSARPRTFGTRLEGDTFGDTTENARVRNPMDQTHQQAEASRDIGDSTGTIATSRDIPVDPAHVDAPPTHRSPDEDDDVLSRAKE</sequence>
<dbReference type="RefSeq" id="WP_114768041.1">
    <property type="nucleotide sequence ID" value="NZ_QQBB01000001.1"/>
</dbReference>
<evidence type="ECO:0000313" key="3">
    <source>
        <dbReference type="Proteomes" id="UP000254925"/>
    </source>
</evidence>
<feature type="compositionally biased region" description="Basic and acidic residues" evidence="1">
    <location>
        <begin position="1"/>
        <end position="18"/>
    </location>
</feature>
<name>A0A370HTM0_9HYPH</name>
<dbReference type="OrthoDB" id="8020299at2"/>
<evidence type="ECO:0000256" key="1">
    <source>
        <dbReference type="SAM" id="MobiDB-lite"/>
    </source>
</evidence>
<accession>A0A370HTM0</accession>
<dbReference type="EMBL" id="QQBB01000001">
    <property type="protein sequence ID" value="RDI61869.1"/>
    <property type="molecule type" value="Genomic_DNA"/>
</dbReference>
<keyword evidence="3" id="KW-1185">Reference proteome</keyword>
<gene>
    <name evidence="2" type="ORF">DES45_101127</name>
</gene>
<feature type="region of interest" description="Disordered" evidence="1">
    <location>
        <begin position="1"/>
        <end position="151"/>
    </location>
</feature>
<protein>
    <recommendedName>
        <fullName evidence="4">DUF5709 domain-containing protein</fullName>
    </recommendedName>
</protein>
<dbReference type="AlphaFoldDB" id="A0A370HTM0"/>
<dbReference type="Proteomes" id="UP000254925">
    <property type="component" value="Unassembled WGS sequence"/>
</dbReference>
<evidence type="ECO:0000313" key="2">
    <source>
        <dbReference type="EMBL" id="RDI61869.1"/>
    </source>
</evidence>